<dbReference type="InterPro" id="IPR000412">
    <property type="entry name" value="ABC_2_transport"/>
</dbReference>
<feature type="transmembrane region" description="Helical" evidence="3">
    <location>
        <begin position="68"/>
        <end position="86"/>
    </location>
</feature>
<evidence type="ECO:0000256" key="1">
    <source>
        <dbReference type="ARBA" id="ARBA00007783"/>
    </source>
</evidence>
<name>A0ABT1DDH6_9PROT</name>
<dbReference type="PANTHER" id="PTHR30413">
    <property type="entry name" value="INNER MEMBRANE TRANSPORT PERMEASE"/>
    <property type="match status" value="1"/>
</dbReference>
<evidence type="ECO:0000256" key="2">
    <source>
        <dbReference type="ARBA" id="ARBA00022448"/>
    </source>
</evidence>
<evidence type="ECO:0000313" key="4">
    <source>
        <dbReference type="EMBL" id="MCO6419275.1"/>
    </source>
</evidence>
<accession>A0ABT1DDH6</accession>
<keyword evidence="3" id="KW-0812">Transmembrane</keyword>
<evidence type="ECO:0000256" key="3">
    <source>
        <dbReference type="SAM" id="Phobius"/>
    </source>
</evidence>
<feature type="transmembrane region" description="Helical" evidence="3">
    <location>
        <begin position="120"/>
        <end position="139"/>
    </location>
</feature>
<dbReference type="RefSeq" id="WP_252955892.1">
    <property type="nucleotide sequence ID" value="NZ_JAFIRR010000184.1"/>
</dbReference>
<comment type="similarity">
    <text evidence="1">Belongs to the ABC-2 integral membrane protein family.</text>
</comment>
<feature type="transmembrane region" description="Helical" evidence="3">
    <location>
        <begin position="41"/>
        <end position="62"/>
    </location>
</feature>
<dbReference type="PRINTS" id="PR00164">
    <property type="entry name" value="ABC2TRNSPORT"/>
</dbReference>
<reference evidence="4 5" key="1">
    <citation type="submission" date="2021-12" db="EMBL/GenBank/DDBJ databases">
        <title>Siccirubricoccus leaddurans sp. nov., a high concentration Zn2+ tolerance bacterium.</title>
        <authorList>
            <person name="Cao Y."/>
        </authorList>
    </citation>
    <scope>NUCLEOTIDE SEQUENCE [LARGE SCALE GENOMIC DNA]</scope>
    <source>
        <strain evidence="4 5">KC 17139</strain>
    </source>
</reference>
<dbReference type="EMBL" id="JAFIRR010000184">
    <property type="protein sequence ID" value="MCO6419275.1"/>
    <property type="molecule type" value="Genomic_DNA"/>
</dbReference>
<dbReference type="Proteomes" id="UP001523392">
    <property type="component" value="Unassembled WGS sequence"/>
</dbReference>
<feature type="transmembrane region" description="Helical" evidence="3">
    <location>
        <begin position="151"/>
        <end position="175"/>
    </location>
</feature>
<evidence type="ECO:0000313" key="5">
    <source>
        <dbReference type="Proteomes" id="UP001523392"/>
    </source>
</evidence>
<keyword evidence="5" id="KW-1185">Reference proteome</keyword>
<comment type="caution">
    <text evidence="4">The sequence shown here is derived from an EMBL/GenBank/DDBJ whole genome shotgun (WGS) entry which is preliminary data.</text>
</comment>
<dbReference type="PANTHER" id="PTHR30413:SF10">
    <property type="entry name" value="CAPSULE POLYSACCHARIDE EXPORT INNER-MEMBRANE PROTEIN CTRC"/>
    <property type="match status" value="1"/>
</dbReference>
<keyword evidence="3" id="KW-0472">Membrane</keyword>
<feature type="transmembrane region" description="Helical" evidence="3">
    <location>
        <begin position="238"/>
        <end position="256"/>
    </location>
</feature>
<organism evidence="4 5">
    <name type="scientific">Siccirubricoccus soli</name>
    <dbReference type="NCBI Taxonomy" id="2899147"/>
    <lineage>
        <taxon>Bacteria</taxon>
        <taxon>Pseudomonadati</taxon>
        <taxon>Pseudomonadota</taxon>
        <taxon>Alphaproteobacteria</taxon>
        <taxon>Acetobacterales</taxon>
        <taxon>Roseomonadaceae</taxon>
        <taxon>Siccirubricoccus</taxon>
    </lineage>
</organism>
<keyword evidence="3" id="KW-1133">Transmembrane helix</keyword>
<keyword evidence="2" id="KW-0813">Transport</keyword>
<gene>
    <name evidence="4" type="ORF">JYK14_24395</name>
</gene>
<protein>
    <submittedName>
        <fullName evidence="4">ABC transporter permease</fullName>
    </submittedName>
</protein>
<feature type="transmembrane region" description="Helical" evidence="3">
    <location>
        <begin position="182"/>
        <end position="203"/>
    </location>
</feature>
<proteinExistence type="inferred from homology"/>
<sequence>MSGGAAARGSVLAGLRVQLRVIGALTLRELGTRFGRDNLGYLWLFVEPALLGGAIGMVHHLSGHGLPGGLNVATFWVMGYIPYYLLRGIINRAPTAIVSNQSLLYHRNISVFDIILARDLLEGAAVGGAMLAFTLFFGMTAGQWPHAPEKMVIGMVLMLAFCHGVALLIAAGSIYTEVFDRVVHLCTYIALPATGAFFMVFWLPTDLQRSALWIPTVHIFEMIRDGEFGSQVPTHYNVGYVIAWIAGLNLLGMAAIRRGRHDLVI</sequence>